<evidence type="ECO:0000313" key="14">
    <source>
        <dbReference type="EMBL" id="TWF80486.1"/>
    </source>
</evidence>
<dbReference type="Gene3D" id="3.50.30.40">
    <property type="entry name" value="Ribonuclease E inhibitor RraA/RraA-like"/>
    <property type="match status" value="1"/>
</dbReference>
<evidence type="ECO:0000256" key="2">
    <source>
        <dbReference type="ARBA" id="ARBA00001968"/>
    </source>
</evidence>
<evidence type="ECO:0000256" key="13">
    <source>
        <dbReference type="PIRSR" id="PIRSR605493-1"/>
    </source>
</evidence>
<dbReference type="PANTHER" id="PTHR33254:SF4">
    <property type="entry name" value="4-HYDROXY-4-METHYL-2-OXOGLUTARATE ALDOLASE 3-RELATED"/>
    <property type="match status" value="1"/>
</dbReference>
<dbReference type="GO" id="GO:0032259">
    <property type="term" value="P:methylation"/>
    <property type="evidence" value="ECO:0007669"/>
    <property type="project" value="UniProtKB-KW"/>
</dbReference>
<evidence type="ECO:0000256" key="1">
    <source>
        <dbReference type="ARBA" id="ARBA00001342"/>
    </source>
</evidence>
<comment type="catalytic activity">
    <reaction evidence="12">
        <text>oxaloacetate + H(+) = pyruvate + CO2</text>
        <dbReference type="Rhea" id="RHEA:15641"/>
        <dbReference type="ChEBI" id="CHEBI:15361"/>
        <dbReference type="ChEBI" id="CHEBI:15378"/>
        <dbReference type="ChEBI" id="CHEBI:16452"/>
        <dbReference type="ChEBI" id="CHEBI:16526"/>
        <dbReference type="EC" id="4.1.1.112"/>
    </reaction>
</comment>
<feature type="binding site" evidence="13">
    <location>
        <position position="127"/>
    </location>
    <ligand>
        <name>Mg(2+)</name>
        <dbReference type="ChEBI" id="CHEBI:18420"/>
    </ligand>
</feature>
<keyword evidence="14" id="KW-0489">Methyltransferase</keyword>
<dbReference type="GO" id="GO:0008948">
    <property type="term" value="F:oxaloacetate decarboxylase activity"/>
    <property type="evidence" value="ECO:0007669"/>
    <property type="project" value="UniProtKB-EC"/>
</dbReference>
<comment type="catalytic activity">
    <reaction evidence="1">
        <text>4-hydroxy-4-methyl-2-oxoglutarate = 2 pyruvate</text>
        <dbReference type="Rhea" id="RHEA:22748"/>
        <dbReference type="ChEBI" id="CHEBI:15361"/>
        <dbReference type="ChEBI" id="CHEBI:58276"/>
        <dbReference type="EC" id="4.1.3.17"/>
    </reaction>
</comment>
<dbReference type="AlphaFoldDB" id="A0A561T038"/>
<evidence type="ECO:0000256" key="8">
    <source>
        <dbReference type="ARBA" id="ARBA00025046"/>
    </source>
</evidence>
<gene>
    <name evidence="14" type="ORF">FHX44_116429</name>
</gene>
<dbReference type="GO" id="GO:0008168">
    <property type="term" value="F:methyltransferase activity"/>
    <property type="evidence" value="ECO:0007669"/>
    <property type="project" value="UniProtKB-KW"/>
</dbReference>
<proteinExistence type="inferred from homology"/>
<evidence type="ECO:0000313" key="15">
    <source>
        <dbReference type="Proteomes" id="UP000321261"/>
    </source>
</evidence>
<comment type="caution">
    <text evidence="14">The sequence shown here is derived from an EMBL/GenBank/DDBJ whole genome shotgun (WGS) entry which is preliminary data.</text>
</comment>
<evidence type="ECO:0000256" key="6">
    <source>
        <dbReference type="ARBA" id="ARBA00012947"/>
    </source>
</evidence>
<evidence type="ECO:0000256" key="9">
    <source>
        <dbReference type="ARBA" id="ARBA00029596"/>
    </source>
</evidence>
<comment type="function">
    <text evidence="8">Catalyzes the aldol cleavage of 4-hydroxy-4-methyl-2-oxoglutarate (HMG) into 2 molecules of pyruvate. Also contains a secondary oxaloacetate (OAA) decarboxylase activity due to the common pyruvate enolate transition state formed following C-C bond cleavage in the retro-aldol and decarboxylation reactions.</text>
</comment>
<dbReference type="InterPro" id="IPR036704">
    <property type="entry name" value="RraA/RraA-like_sf"/>
</dbReference>
<dbReference type="OrthoDB" id="943692at2"/>
<dbReference type="EC" id="4.1.3.17" evidence="5"/>
<dbReference type="GO" id="GO:0046872">
    <property type="term" value="F:metal ion binding"/>
    <property type="evidence" value="ECO:0007669"/>
    <property type="project" value="UniProtKB-KW"/>
</dbReference>
<evidence type="ECO:0000256" key="11">
    <source>
        <dbReference type="ARBA" id="ARBA00032305"/>
    </source>
</evidence>
<name>A0A561T038_9PSEU</name>
<dbReference type="PANTHER" id="PTHR33254">
    <property type="entry name" value="4-HYDROXY-4-METHYL-2-OXOGLUTARATE ALDOLASE 3-RELATED"/>
    <property type="match status" value="1"/>
</dbReference>
<evidence type="ECO:0000256" key="12">
    <source>
        <dbReference type="ARBA" id="ARBA00047973"/>
    </source>
</evidence>
<keyword evidence="13" id="KW-0479">Metal-binding</keyword>
<organism evidence="14 15">
    <name type="scientific">Pseudonocardia hierapolitana</name>
    <dbReference type="NCBI Taxonomy" id="1128676"/>
    <lineage>
        <taxon>Bacteria</taxon>
        <taxon>Bacillati</taxon>
        <taxon>Actinomycetota</taxon>
        <taxon>Actinomycetes</taxon>
        <taxon>Pseudonocardiales</taxon>
        <taxon>Pseudonocardiaceae</taxon>
        <taxon>Pseudonocardia</taxon>
    </lineage>
</organism>
<evidence type="ECO:0000256" key="3">
    <source>
        <dbReference type="ARBA" id="ARBA00008621"/>
    </source>
</evidence>
<dbReference type="RefSeq" id="WP_147259151.1">
    <property type="nucleotide sequence ID" value="NZ_VIWU01000001.1"/>
</dbReference>
<keyword evidence="15" id="KW-1185">Reference proteome</keyword>
<feature type="binding site" evidence="13">
    <location>
        <position position="126"/>
    </location>
    <ligand>
        <name>substrate</name>
    </ligand>
</feature>
<comment type="cofactor">
    <cofactor evidence="13">
        <name>Mg(2+)</name>
        <dbReference type="ChEBI" id="CHEBI:18420"/>
    </cofactor>
</comment>
<dbReference type="InterPro" id="IPR005493">
    <property type="entry name" value="RraA/RraA-like"/>
</dbReference>
<comment type="similarity">
    <text evidence="3">Belongs to the class II aldolase/RraA-like family.</text>
</comment>
<dbReference type="EC" id="4.1.1.112" evidence="6"/>
<protein>
    <recommendedName>
        <fullName evidence="7">Putative 4-hydroxy-4-methyl-2-oxoglutarate aldolase</fullName>
        <ecNumber evidence="6">4.1.1.112</ecNumber>
        <ecNumber evidence="5">4.1.3.17</ecNumber>
    </recommendedName>
    <alternativeName>
        <fullName evidence="11">Oxaloacetate decarboxylase</fullName>
    </alternativeName>
    <alternativeName>
        <fullName evidence="9">Regulator of ribonuclease activity homolog</fullName>
    </alternativeName>
    <alternativeName>
        <fullName evidence="10">RraA-like protein</fullName>
    </alternativeName>
</protein>
<dbReference type="EMBL" id="VIWU01000001">
    <property type="protein sequence ID" value="TWF80486.1"/>
    <property type="molecule type" value="Genomic_DNA"/>
</dbReference>
<dbReference type="Proteomes" id="UP000321261">
    <property type="component" value="Unassembled WGS sequence"/>
</dbReference>
<evidence type="ECO:0000256" key="10">
    <source>
        <dbReference type="ARBA" id="ARBA00030169"/>
    </source>
</evidence>
<reference evidence="14 15" key="1">
    <citation type="submission" date="2019-06" db="EMBL/GenBank/DDBJ databases">
        <title>Sequencing the genomes of 1000 actinobacteria strains.</title>
        <authorList>
            <person name="Klenk H.-P."/>
        </authorList>
    </citation>
    <scope>NUCLEOTIDE SEQUENCE [LARGE SCALE GENOMIC DNA]</scope>
    <source>
        <strain evidence="14 15">DSM 45671</strain>
    </source>
</reference>
<dbReference type="Pfam" id="PF03737">
    <property type="entry name" value="RraA-like"/>
    <property type="match status" value="1"/>
</dbReference>
<feature type="binding site" evidence="13">
    <location>
        <begin position="104"/>
        <end position="107"/>
    </location>
    <ligand>
        <name>substrate</name>
    </ligand>
</feature>
<dbReference type="SUPFAM" id="SSF89562">
    <property type="entry name" value="RraA-like"/>
    <property type="match status" value="1"/>
</dbReference>
<dbReference type="CDD" id="cd16841">
    <property type="entry name" value="RraA_family"/>
    <property type="match status" value="1"/>
</dbReference>
<keyword evidence="14" id="KW-0808">Transferase</keyword>
<dbReference type="GO" id="GO:0047443">
    <property type="term" value="F:4-hydroxy-4-methyl-2-oxoglutarate aldolase activity"/>
    <property type="evidence" value="ECO:0007669"/>
    <property type="project" value="UniProtKB-EC"/>
</dbReference>
<comment type="subunit">
    <text evidence="4">Homotrimer.</text>
</comment>
<evidence type="ECO:0000256" key="5">
    <source>
        <dbReference type="ARBA" id="ARBA00012213"/>
    </source>
</evidence>
<accession>A0A561T038</accession>
<evidence type="ECO:0000256" key="4">
    <source>
        <dbReference type="ARBA" id="ARBA00011233"/>
    </source>
</evidence>
<evidence type="ECO:0000256" key="7">
    <source>
        <dbReference type="ARBA" id="ARBA00016549"/>
    </source>
</evidence>
<keyword evidence="13" id="KW-0460">Magnesium</keyword>
<sequence length="237" mass="25479">MSDALDPSVLDALKKYDAPTLSNAIELFDVRPRDEGYMSHDIRCQFPDLGVMVGYAATATMRARGASEGYSPDALAAHVQAVPGPRIVVVQDLDERPAHGALWGEVMATTFTALGCLGTVTDGSVRDLDEAHAIGFRFFAPAVTVSHGYARVEGVGEPVRVGGITVRPGDLLHADKHGVLLIPHEIAAELPAAADRIIAAEQELIGWIRSPEFDPEQLPERRATMKAAFTQASERSR</sequence>
<comment type="cofactor">
    <cofactor evidence="2">
        <name>a divalent metal cation</name>
        <dbReference type="ChEBI" id="CHEBI:60240"/>
    </cofactor>
</comment>